<evidence type="ECO:0000256" key="1">
    <source>
        <dbReference type="ARBA" id="ARBA00004211"/>
    </source>
</evidence>
<dbReference type="InterPro" id="IPR013783">
    <property type="entry name" value="Ig-like_fold"/>
</dbReference>
<dbReference type="EMBL" id="JAPWDV010000002">
    <property type="protein sequence ID" value="KAJ6220636.1"/>
    <property type="molecule type" value="Genomic_DNA"/>
</dbReference>
<comment type="similarity">
    <text evidence="2">Belongs to the VAMP-associated protein (VAP) (TC 9.B.17) family.</text>
</comment>
<dbReference type="SUPFAM" id="SSF49354">
    <property type="entry name" value="PapD-like"/>
    <property type="match status" value="1"/>
</dbReference>
<proteinExistence type="inferred from homology"/>
<comment type="subcellular location">
    <subcellularLocation>
        <location evidence="1">Membrane</location>
        <topology evidence="1">Single-pass type IV membrane protein</topology>
    </subcellularLocation>
</comment>
<dbReference type="PANTHER" id="PTHR10809:SF6">
    <property type="entry name" value="AT11025P-RELATED"/>
    <property type="match status" value="1"/>
</dbReference>
<dbReference type="Proteomes" id="UP001142055">
    <property type="component" value="Chromosome 2"/>
</dbReference>
<evidence type="ECO:0000256" key="5">
    <source>
        <dbReference type="ARBA" id="ARBA00023136"/>
    </source>
</evidence>
<dbReference type="GO" id="GO:0005789">
    <property type="term" value="C:endoplasmic reticulum membrane"/>
    <property type="evidence" value="ECO:0007669"/>
    <property type="project" value="InterPro"/>
</dbReference>
<organism evidence="8 9">
    <name type="scientific">Blomia tropicalis</name>
    <name type="common">Mite</name>
    <dbReference type="NCBI Taxonomy" id="40697"/>
    <lineage>
        <taxon>Eukaryota</taxon>
        <taxon>Metazoa</taxon>
        <taxon>Ecdysozoa</taxon>
        <taxon>Arthropoda</taxon>
        <taxon>Chelicerata</taxon>
        <taxon>Arachnida</taxon>
        <taxon>Acari</taxon>
        <taxon>Acariformes</taxon>
        <taxon>Sarcoptiformes</taxon>
        <taxon>Astigmata</taxon>
        <taxon>Glycyphagoidea</taxon>
        <taxon>Echimyopodidae</taxon>
        <taxon>Blomia</taxon>
    </lineage>
</organism>
<keyword evidence="5 6" id="KW-0472">Membrane</keyword>
<dbReference type="AlphaFoldDB" id="A0A9Q0M747"/>
<evidence type="ECO:0000256" key="6">
    <source>
        <dbReference type="SAM" id="Phobius"/>
    </source>
</evidence>
<dbReference type="PROSITE" id="PS50202">
    <property type="entry name" value="MSP"/>
    <property type="match status" value="1"/>
</dbReference>
<accession>A0A9Q0M747</accession>
<sequence>MQTDRTSSENDVYGRKIFKSLFIEPKDRIRFHGPYNRNVIEHVIITNPTNCLVAYKVKTNSPDRYRVKPVSGMLAPGDKQKITIMMYPLLKNTKPEKLNEIKFRCVFDNIEISKIKDRFEQQKNDLKKNLRMNSSKNSFKISNLLKRKESETVKSNFHLMALLNKLSPESTTTTTSTVTAYRMSSSSQLSDEDDILKKIIYPLMVATIVILILYIIVYGINSKFN</sequence>
<dbReference type="Gene3D" id="2.60.40.10">
    <property type="entry name" value="Immunoglobulins"/>
    <property type="match status" value="1"/>
</dbReference>
<gene>
    <name evidence="8" type="ORF">RDWZM_006448</name>
</gene>
<dbReference type="InterPro" id="IPR016763">
    <property type="entry name" value="VAP"/>
</dbReference>
<reference evidence="8" key="1">
    <citation type="submission" date="2022-12" db="EMBL/GenBank/DDBJ databases">
        <title>Genome assemblies of Blomia tropicalis.</title>
        <authorList>
            <person name="Cui Y."/>
        </authorList>
    </citation>
    <scope>NUCLEOTIDE SEQUENCE</scope>
    <source>
        <tissue evidence="8">Adult mites</tissue>
    </source>
</reference>
<dbReference type="GO" id="GO:0061817">
    <property type="term" value="P:endoplasmic reticulum-plasma membrane tethering"/>
    <property type="evidence" value="ECO:0007669"/>
    <property type="project" value="TreeGrafter"/>
</dbReference>
<name>A0A9Q0M747_BLOTA</name>
<dbReference type="GO" id="GO:0005886">
    <property type="term" value="C:plasma membrane"/>
    <property type="evidence" value="ECO:0007669"/>
    <property type="project" value="TreeGrafter"/>
</dbReference>
<dbReference type="Pfam" id="PF00635">
    <property type="entry name" value="Motile_Sperm"/>
    <property type="match status" value="1"/>
</dbReference>
<dbReference type="GO" id="GO:0033149">
    <property type="term" value="F:FFAT motif binding"/>
    <property type="evidence" value="ECO:0007669"/>
    <property type="project" value="TreeGrafter"/>
</dbReference>
<evidence type="ECO:0000313" key="9">
    <source>
        <dbReference type="Proteomes" id="UP001142055"/>
    </source>
</evidence>
<comment type="caution">
    <text evidence="8">The sequence shown here is derived from an EMBL/GenBank/DDBJ whole genome shotgun (WGS) entry which is preliminary data.</text>
</comment>
<keyword evidence="3 6" id="KW-0812">Transmembrane</keyword>
<dbReference type="InterPro" id="IPR008962">
    <property type="entry name" value="PapD-like_sf"/>
</dbReference>
<dbReference type="OrthoDB" id="264603at2759"/>
<protein>
    <recommendedName>
        <fullName evidence="7">MSP domain-containing protein</fullName>
    </recommendedName>
</protein>
<evidence type="ECO:0000256" key="3">
    <source>
        <dbReference type="ARBA" id="ARBA00022692"/>
    </source>
</evidence>
<dbReference type="PANTHER" id="PTHR10809">
    <property type="entry name" value="VESICLE-ASSOCIATED MEMBRANE PROTEIN-ASSOCIATED PROTEIN"/>
    <property type="match status" value="1"/>
</dbReference>
<evidence type="ECO:0000256" key="4">
    <source>
        <dbReference type="ARBA" id="ARBA00022989"/>
    </source>
</evidence>
<evidence type="ECO:0000256" key="2">
    <source>
        <dbReference type="ARBA" id="ARBA00008932"/>
    </source>
</evidence>
<keyword evidence="4 6" id="KW-1133">Transmembrane helix</keyword>
<feature type="transmembrane region" description="Helical" evidence="6">
    <location>
        <begin position="199"/>
        <end position="220"/>
    </location>
</feature>
<keyword evidence="9" id="KW-1185">Reference proteome</keyword>
<evidence type="ECO:0000259" key="7">
    <source>
        <dbReference type="PROSITE" id="PS50202"/>
    </source>
</evidence>
<evidence type="ECO:0000313" key="8">
    <source>
        <dbReference type="EMBL" id="KAJ6220636.1"/>
    </source>
</evidence>
<feature type="domain" description="MSP" evidence="7">
    <location>
        <begin position="20"/>
        <end position="163"/>
    </location>
</feature>
<dbReference type="InterPro" id="IPR000535">
    <property type="entry name" value="MSP_dom"/>
</dbReference>
<dbReference type="GO" id="GO:0090158">
    <property type="term" value="P:endoplasmic reticulum membrane organization"/>
    <property type="evidence" value="ECO:0007669"/>
    <property type="project" value="TreeGrafter"/>
</dbReference>